<evidence type="ECO:0000313" key="1">
    <source>
        <dbReference type="EMBL" id="QQP91036.1"/>
    </source>
</evidence>
<dbReference type="Proteomes" id="UP000595197">
    <property type="component" value="Chromosome"/>
</dbReference>
<evidence type="ECO:0008006" key="3">
    <source>
        <dbReference type="Google" id="ProtNLM"/>
    </source>
</evidence>
<protein>
    <recommendedName>
        <fullName evidence="3">Tetratricopeptide repeat protein</fullName>
    </recommendedName>
</protein>
<organism evidence="1 2">
    <name type="scientific">Skermanella cutis</name>
    <dbReference type="NCBI Taxonomy" id="2775420"/>
    <lineage>
        <taxon>Bacteria</taxon>
        <taxon>Pseudomonadati</taxon>
        <taxon>Pseudomonadota</taxon>
        <taxon>Alphaproteobacteria</taxon>
        <taxon>Rhodospirillales</taxon>
        <taxon>Azospirillaceae</taxon>
        <taxon>Skermanella</taxon>
    </lineage>
</organism>
<name>A0ABX7BDE5_9PROT</name>
<keyword evidence="2" id="KW-1185">Reference proteome</keyword>
<proteinExistence type="predicted"/>
<gene>
    <name evidence="1" type="ORF">IGS68_07410</name>
</gene>
<dbReference type="EMBL" id="CP067420">
    <property type="protein sequence ID" value="QQP91036.1"/>
    <property type="molecule type" value="Genomic_DNA"/>
</dbReference>
<reference evidence="1" key="1">
    <citation type="submission" date="2021-02" db="EMBL/GenBank/DDBJ databases">
        <title>Skermanella TT6 skin isolate.</title>
        <authorList>
            <person name="Lee K."/>
            <person name="Ganzorig M."/>
        </authorList>
    </citation>
    <scope>NUCLEOTIDE SEQUENCE</scope>
    <source>
        <strain evidence="1">TT6</strain>
    </source>
</reference>
<evidence type="ECO:0000313" key="2">
    <source>
        <dbReference type="Proteomes" id="UP000595197"/>
    </source>
</evidence>
<dbReference type="Gene3D" id="1.25.40.1040">
    <property type="match status" value="1"/>
</dbReference>
<sequence length="461" mass="50352">MSADAAAHGRRRPGAFLLVVAAVLALLAAGVAAGFPSTARAQESTGSANRQFVQAMQLIQQANATFDPAEEARLLRDADRLLNEIVQRYPESPVAVQLITNQFIGDFDVFEFRNRVRALICNEALSTACFLYKIENLLPPIEHPISTPRWDWLSLAVAYHLNGGAERAREIIAPFVGALRRGAATSAESQEEDLFVARALALTGQTEMALQITRGIADCSTRLYNLTDIAEIAGWRGEKELASVLTTEARNYAQANACAWELGLVVQALMRVGREAEARTLFLNTVEQQFSRFRETKQECCPAELAVAAADLGEVNLALGLLRTVQEDSPWTVPAVLGRLAAGGEVSLTSAYLEQVQDPDPQSEILSEFIAASLRRGELAIAQQWMGRLVKLAEVPANRRPTVLAQRAKAERLMYGDDRWRNSMSQAIAAADRSSAFVRRDIGVPLLAALVRIESGLPMLD</sequence>
<dbReference type="RefSeq" id="WP_201078538.1">
    <property type="nucleotide sequence ID" value="NZ_CP067420.1"/>
</dbReference>
<accession>A0ABX7BDE5</accession>